<gene>
    <name evidence="1" type="ORF">PO878_13155</name>
</gene>
<dbReference type="AlphaFoldDB" id="A0AAE9Y700"/>
<dbReference type="InterPro" id="IPR019587">
    <property type="entry name" value="Polyketide_cyclase/dehydratase"/>
</dbReference>
<dbReference type="SUPFAM" id="SSF55961">
    <property type="entry name" value="Bet v1-like"/>
    <property type="match status" value="1"/>
</dbReference>
<accession>A0AAE9Y700</accession>
<name>A0AAE9Y700_9ACTN</name>
<dbReference type="Pfam" id="PF10604">
    <property type="entry name" value="Polyketide_cyc2"/>
    <property type="match status" value="1"/>
</dbReference>
<sequence>MSRFESRNVSEADVPASPAEIWAVLSDPDLLARFTPLIKAISTDGDLWCWQLSGISALGVSVAPSFSERMHLVDEERIDFRHDPPAGASERAGADGTYTLTDLGDGVTRLFIDITIWVDLPLPRLSRRAVERVMDESMERTGDRFAANLYRHLDIDPGDVVERTPAA</sequence>
<dbReference type="InterPro" id="IPR023393">
    <property type="entry name" value="START-like_dom_sf"/>
</dbReference>
<dbReference type="Gene3D" id="3.30.530.20">
    <property type="match status" value="1"/>
</dbReference>
<dbReference type="Proteomes" id="UP001216390">
    <property type="component" value="Chromosome"/>
</dbReference>
<evidence type="ECO:0000313" key="1">
    <source>
        <dbReference type="EMBL" id="WCO65444.1"/>
    </source>
</evidence>
<reference evidence="1" key="1">
    <citation type="submission" date="2023-01" db="EMBL/GenBank/DDBJ databases">
        <title>The diversity of Class Acidimicrobiia in South China Sea sediment environments and the proposal of Iamia marina sp. nov., a novel species of the genus Iamia.</title>
        <authorList>
            <person name="He Y."/>
            <person name="Tian X."/>
        </authorList>
    </citation>
    <scope>NUCLEOTIDE SEQUENCE</scope>
    <source>
        <strain evidence="1">DSM 19957</strain>
    </source>
</reference>
<proteinExistence type="predicted"/>
<organism evidence="1 2">
    <name type="scientific">Iamia majanohamensis</name>
    <dbReference type="NCBI Taxonomy" id="467976"/>
    <lineage>
        <taxon>Bacteria</taxon>
        <taxon>Bacillati</taxon>
        <taxon>Actinomycetota</taxon>
        <taxon>Acidimicrobiia</taxon>
        <taxon>Acidimicrobiales</taxon>
        <taxon>Iamiaceae</taxon>
        <taxon>Iamia</taxon>
    </lineage>
</organism>
<dbReference type="RefSeq" id="WP_272734969.1">
    <property type="nucleotide sequence ID" value="NZ_CP116942.1"/>
</dbReference>
<protein>
    <submittedName>
        <fullName evidence="1">SRPBCC family protein</fullName>
    </submittedName>
</protein>
<dbReference type="KEGG" id="ima:PO878_13155"/>
<dbReference type="CDD" id="cd07812">
    <property type="entry name" value="SRPBCC"/>
    <property type="match status" value="1"/>
</dbReference>
<evidence type="ECO:0000313" key="2">
    <source>
        <dbReference type="Proteomes" id="UP001216390"/>
    </source>
</evidence>
<keyword evidence="2" id="KW-1185">Reference proteome</keyword>
<dbReference type="EMBL" id="CP116942">
    <property type="protein sequence ID" value="WCO65444.1"/>
    <property type="molecule type" value="Genomic_DNA"/>
</dbReference>